<evidence type="ECO:0000313" key="1">
    <source>
        <dbReference type="EMBL" id="GAA2642817.1"/>
    </source>
</evidence>
<gene>
    <name evidence="1" type="ORF">GCM10010307_46060</name>
</gene>
<keyword evidence="2" id="KW-1185">Reference proteome</keyword>
<dbReference type="Proteomes" id="UP001500151">
    <property type="component" value="Unassembled WGS sequence"/>
</dbReference>
<organism evidence="1 2">
    <name type="scientific">Streptomyces vastus</name>
    <dbReference type="NCBI Taxonomy" id="285451"/>
    <lineage>
        <taxon>Bacteria</taxon>
        <taxon>Bacillati</taxon>
        <taxon>Actinomycetota</taxon>
        <taxon>Actinomycetes</taxon>
        <taxon>Kitasatosporales</taxon>
        <taxon>Streptomycetaceae</taxon>
        <taxon>Streptomyces</taxon>
    </lineage>
</organism>
<evidence type="ECO:0000313" key="2">
    <source>
        <dbReference type="Proteomes" id="UP001500151"/>
    </source>
</evidence>
<sequence length="81" mass="8637">MGLGQAAGRRCALTLGHRLLEAVHIHVDGRNVEHVSVVPPVQALLSPGDLRQRPTEGRYVDVNLIADTGGHIGRPKDADDA</sequence>
<protein>
    <submittedName>
        <fullName evidence="1">Uncharacterized protein</fullName>
    </submittedName>
</protein>
<dbReference type="EMBL" id="BAAASJ010000044">
    <property type="protein sequence ID" value="GAA2642817.1"/>
    <property type="molecule type" value="Genomic_DNA"/>
</dbReference>
<reference evidence="2" key="1">
    <citation type="journal article" date="2019" name="Int. J. Syst. Evol. Microbiol.">
        <title>The Global Catalogue of Microorganisms (GCM) 10K type strain sequencing project: providing services to taxonomists for standard genome sequencing and annotation.</title>
        <authorList>
            <consortium name="The Broad Institute Genomics Platform"/>
            <consortium name="The Broad Institute Genome Sequencing Center for Infectious Disease"/>
            <person name="Wu L."/>
            <person name="Ma J."/>
        </authorList>
    </citation>
    <scope>NUCLEOTIDE SEQUENCE [LARGE SCALE GENOMIC DNA]</scope>
    <source>
        <strain evidence="2">JCM 4524</strain>
    </source>
</reference>
<comment type="caution">
    <text evidence="1">The sequence shown here is derived from an EMBL/GenBank/DDBJ whole genome shotgun (WGS) entry which is preliminary data.</text>
</comment>
<proteinExistence type="predicted"/>
<accession>A0ABP6DH53</accession>
<name>A0ABP6DH53_9ACTN</name>